<dbReference type="Proteomes" id="UP000004959">
    <property type="component" value="Chromosome"/>
</dbReference>
<dbReference type="InterPro" id="IPR032710">
    <property type="entry name" value="NTF2-like_dom_sf"/>
</dbReference>
<dbReference type="PATRIC" id="fig|1045004.4.peg.988"/>
<comment type="caution">
    <text evidence="1">The sequence shown here is derived from an EMBL/GenBank/DDBJ whole genome shotgun (WGS) entry which is preliminary data.</text>
</comment>
<evidence type="ECO:0000313" key="1">
    <source>
        <dbReference type="EMBL" id="EHN59092.1"/>
    </source>
</evidence>
<dbReference type="RefSeq" id="WP_007745796.1">
    <property type="nucleotide sequence ID" value="NZ_CM001398.1"/>
</dbReference>
<evidence type="ECO:0000313" key="2">
    <source>
        <dbReference type="Proteomes" id="UP000004959"/>
    </source>
</evidence>
<sequence length="106" mass="12027">MNDTQEIENLIDDYATFADTRQADSQLALFTDDAKTAVYFPGKPNDPQIISGSQALLDGFSGLNQYEKPSILSAKRKSQSKTKMRPRLTFTQLRIILKTREKTQRV</sequence>
<dbReference type="HOGENOM" id="CLU_2220492_0_0_9"/>
<dbReference type="AlphaFoldDB" id="G9WFD5"/>
<organism evidence="1 2">
    <name type="scientific">Oenococcus kitaharae DSM 17330</name>
    <dbReference type="NCBI Taxonomy" id="1045004"/>
    <lineage>
        <taxon>Bacteria</taxon>
        <taxon>Bacillati</taxon>
        <taxon>Bacillota</taxon>
        <taxon>Bacilli</taxon>
        <taxon>Lactobacillales</taxon>
        <taxon>Lactobacillaceae</taxon>
        <taxon>Oenococcus</taxon>
    </lineage>
</organism>
<dbReference type="EMBL" id="AFVZ01000001">
    <property type="protein sequence ID" value="EHN59092.1"/>
    <property type="molecule type" value="Genomic_DNA"/>
</dbReference>
<dbReference type="Gene3D" id="3.10.450.50">
    <property type="match status" value="1"/>
</dbReference>
<dbReference type="eggNOG" id="COG0702">
    <property type="taxonomic scope" value="Bacteria"/>
</dbReference>
<gene>
    <name evidence="1" type="ORF">OKIT_0989</name>
</gene>
<proteinExistence type="predicted"/>
<accession>G9WFD5</accession>
<keyword evidence="2" id="KW-1185">Reference proteome</keyword>
<name>G9WFD5_9LACO</name>
<protein>
    <submittedName>
        <fullName evidence="1">Uncharacterized protein</fullName>
    </submittedName>
</protein>
<dbReference type="SUPFAM" id="SSF54427">
    <property type="entry name" value="NTF2-like"/>
    <property type="match status" value="1"/>
</dbReference>
<reference evidence="1 2" key="1">
    <citation type="journal article" date="2012" name="PLoS ONE">
        <title>Functional divergence in the genus oenococcus as predicted by genome sequencing of the newly-described species, Oenococcus kitaharae.</title>
        <authorList>
            <person name="Borneman A.R."/>
            <person name="McCarthy J.M."/>
            <person name="Chambers P.J."/>
            <person name="Bartowsky E.J."/>
        </authorList>
    </citation>
    <scope>NUCLEOTIDE SEQUENCE [LARGE SCALE GENOMIC DNA]</scope>
    <source>
        <strain evidence="2">DSM17330</strain>
    </source>
</reference>